<organism evidence="1 2">
    <name type="scientific">Anaerobutyricum hallii</name>
    <dbReference type="NCBI Taxonomy" id="39488"/>
    <lineage>
        <taxon>Bacteria</taxon>
        <taxon>Bacillati</taxon>
        <taxon>Bacillota</taxon>
        <taxon>Clostridia</taxon>
        <taxon>Lachnospirales</taxon>
        <taxon>Lachnospiraceae</taxon>
        <taxon>Anaerobutyricum</taxon>
    </lineage>
</organism>
<reference evidence="1 2" key="1">
    <citation type="submission" date="2015-09" db="EMBL/GenBank/DDBJ databases">
        <authorList>
            <consortium name="Pathogen Informatics"/>
        </authorList>
    </citation>
    <scope>NUCLEOTIDE SEQUENCE [LARGE SCALE GENOMIC DNA]</scope>
    <source>
        <strain evidence="1 2">2789STDY5834835</strain>
    </source>
</reference>
<sequence>MKTVPLIVTDTVNNSYQCYKVMADEDMTEVDVIAAIKKVITEFCETEAGQLLGYK</sequence>
<dbReference type="AlphaFoldDB" id="A0A173XQF8"/>
<name>A0A173XQF8_9FIRM</name>
<accession>A0A173XQF8</accession>
<dbReference type="EMBL" id="CYZL01000001">
    <property type="protein sequence ID" value="CUN54121.1"/>
    <property type="molecule type" value="Genomic_DNA"/>
</dbReference>
<gene>
    <name evidence="1" type="ORF">ERS852450_00200</name>
</gene>
<protein>
    <submittedName>
        <fullName evidence="1">Uncharacterized protein</fullName>
    </submittedName>
</protein>
<dbReference type="RefSeq" id="WP_156329698.1">
    <property type="nucleotide sequence ID" value="NZ_BLYK01000002.1"/>
</dbReference>
<evidence type="ECO:0000313" key="1">
    <source>
        <dbReference type="EMBL" id="CUN54121.1"/>
    </source>
</evidence>
<dbReference type="Proteomes" id="UP000095679">
    <property type="component" value="Unassembled WGS sequence"/>
</dbReference>
<evidence type="ECO:0000313" key="2">
    <source>
        <dbReference type="Proteomes" id="UP000095679"/>
    </source>
</evidence>
<proteinExistence type="predicted"/>